<feature type="transmembrane region" description="Helical" evidence="1">
    <location>
        <begin position="78"/>
        <end position="94"/>
    </location>
</feature>
<accession>A0A226CXZ7</accession>
<protein>
    <submittedName>
        <fullName evidence="2">Uncharacterized protein</fullName>
    </submittedName>
</protein>
<sequence>MDPKSKTSSIKLFLTISRYPCILPLKFEWGNARIPIKSIIASTIFCTISLSIVLQITPFFVTSSEWYKSPDNRSTDKIIFGGYIWIFFIQRYLWQPMAILKTRKIRSLLESMSQLGLLGKESPSVFSPQFFILSIGSVVNACTMVTVIEKDLENVFESSGFKDWEILPLNIFIQAYLDIISWDVNIARVTTRVAQIFFCPYNLLNQIMDDVITNGTGNRLFITAWETNCFRAAAITLGNHSTGTPVTGKIMAHWTNIHCDAAFTVFISIFIFFHRSIRKALGKLEFHLVSEHAVNCPYCDTKIFRGQYYWDPLKRTRQLLKTLRDVNGFADQFVFTFITSSILILITAVHVLFVTLIRLSNVPPGELRGVVVKQTAAMVVIVLCVILKIVILIEVGQDIQNAGDHFKTTLSELGIVEMRKHHPSFGHSNCPFIKELRQVISFQTFEIRPSNFFSLD</sequence>
<feature type="transmembrane region" description="Helical" evidence="1">
    <location>
        <begin position="39"/>
        <end position="58"/>
    </location>
</feature>
<evidence type="ECO:0000313" key="2">
    <source>
        <dbReference type="EMBL" id="OXA37823.1"/>
    </source>
</evidence>
<keyword evidence="3" id="KW-1185">Reference proteome</keyword>
<dbReference type="AlphaFoldDB" id="A0A226CXZ7"/>
<feature type="transmembrane region" description="Helical" evidence="1">
    <location>
        <begin position="251"/>
        <end position="273"/>
    </location>
</feature>
<feature type="transmembrane region" description="Helical" evidence="1">
    <location>
        <begin position="130"/>
        <end position="148"/>
    </location>
</feature>
<name>A0A226CXZ7_FOLCA</name>
<reference evidence="2 3" key="1">
    <citation type="submission" date="2015-12" db="EMBL/GenBank/DDBJ databases">
        <title>The genome of Folsomia candida.</title>
        <authorList>
            <person name="Faddeeva A."/>
            <person name="Derks M.F."/>
            <person name="Anvar Y."/>
            <person name="Smit S."/>
            <person name="Van Straalen N."/>
            <person name="Roelofs D."/>
        </authorList>
    </citation>
    <scope>NUCLEOTIDE SEQUENCE [LARGE SCALE GENOMIC DNA]</scope>
    <source>
        <strain evidence="2 3">VU population</strain>
        <tissue evidence="2">Whole body</tissue>
    </source>
</reference>
<dbReference type="EMBL" id="LNIX01000052">
    <property type="protein sequence ID" value="OXA37823.1"/>
    <property type="molecule type" value="Genomic_DNA"/>
</dbReference>
<feature type="transmembrane region" description="Helical" evidence="1">
    <location>
        <begin position="376"/>
        <end position="395"/>
    </location>
</feature>
<keyword evidence="1" id="KW-0472">Membrane</keyword>
<organism evidence="2 3">
    <name type="scientific">Folsomia candida</name>
    <name type="common">Springtail</name>
    <dbReference type="NCBI Taxonomy" id="158441"/>
    <lineage>
        <taxon>Eukaryota</taxon>
        <taxon>Metazoa</taxon>
        <taxon>Ecdysozoa</taxon>
        <taxon>Arthropoda</taxon>
        <taxon>Hexapoda</taxon>
        <taxon>Collembola</taxon>
        <taxon>Entomobryomorpha</taxon>
        <taxon>Isotomoidea</taxon>
        <taxon>Isotomidae</taxon>
        <taxon>Proisotominae</taxon>
        <taxon>Folsomia</taxon>
    </lineage>
</organism>
<comment type="caution">
    <text evidence="2">The sequence shown here is derived from an EMBL/GenBank/DDBJ whole genome shotgun (WGS) entry which is preliminary data.</text>
</comment>
<gene>
    <name evidence="2" type="ORF">Fcan01_27396</name>
</gene>
<evidence type="ECO:0000313" key="3">
    <source>
        <dbReference type="Proteomes" id="UP000198287"/>
    </source>
</evidence>
<evidence type="ECO:0000256" key="1">
    <source>
        <dbReference type="SAM" id="Phobius"/>
    </source>
</evidence>
<feature type="transmembrane region" description="Helical" evidence="1">
    <location>
        <begin position="333"/>
        <end position="356"/>
    </location>
</feature>
<keyword evidence="1" id="KW-1133">Transmembrane helix</keyword>
<keyword evidence="1" id="KW-0812">Transmembrane</keyword>
<dbReference type="Proteomes" id="UP000198287">
    <property type="component" value="Unassembled WGS sequence"/>
</dbReference>
<proteinExistence type="predicted"/>